<dbReference type="AlphaFoldDB" id="A0A8H6W1C4"/>
<feature type="zinc finger region" description="C3H1-type" evidence="1">
    <location>
        <begin position="684"/>
        <end position="712"/>
    </location>
</feature>
<dbReference type="PANTHER" id="PTHR37543">
    <property type="entry name" value="CCCH ZINC FINGER DNA BINDING PROTEIN (AFU_ORTHOLOGUE AFUA_5G12760)"/>
    <property type="match status" value="1"/>
</dbReference>
<dbReference type="RefSeq" id="XP_037219397.1">
    <property type="nucleotide sequence ID" value="XM_037363753.1"/>
</dbReference>
<evidence type="ECO:0000256" key="3">
    <source>
        <dbReference type="SAM" id="MobiDB-lite"/>
    </source>
</evidence>
<feature type="coiled-coil region" evidence="2">
    <location>
        <begin position="395"/>
        <end position="422"/>
    </location>
</feature>
<feature type="domain" description="C3H1-type" evidence="4">
    <location>
        <begin position="684"/>
        <end position="712"/>
    </location>
</feature>
<accession>A0A8H6W1C4</accession>
<dbReference type="Pfam" id="PF25540">
    <property type="entry name" value="DUF7923"/>
    <property type="match status" value="2"/>
</dbReference>
<dbReference type="PROSITE" id="PS50103">
    <property type="entry name" value="ZF_C3H1"/>
    <property type="match status" value="1"/>
</dbReference>
<dbReference type="GeneID" id="59346269"/>
<comment type="caution">
    <text evidence="5">The sequence shown here is derived from an EMBL/GenBank/DDBJ whole genome shotgun (WGS) entry which is preliminary data.</text>
</comment>
<dbReference type="OrthoDB" id="2270193at2759"/>
<gene>
    <name evidence="5" type="ORF">MIND_00704900</name>
</gene>
<keyword evidence="1" id="KW-0862">Zinc</keyword>
<organism evidence="5 6">
    <name type="scientific">Mycena indigotica</name>
    <dbReference type="NCBI Taxonomy" id="2126181"/>
    <lineage>
        <taxon>Eukaryota</taxon>
        <taxon>Fungi</taxon>
        <taxon>Dikarya</taxon>
        <taxon>Basidiomycota</taxon>
        <taxon>Agaricomycotina</taxon>
        <taxon>Agaricomycetes</taxon>
        <taxon>Agaricomycetidae</taxon>
        <taxon>Agaricales</taxon>
        <taxon>Marasmiineae</taxon>
        <taxon>Mycenaceae</taxon>
        <taxon>Mycena</taxon>
    </lineage>
</organism>
<protein>
    <recommendedName>
        <fullName evidence="4">C3H1-type domain-containing protein</fullName>
    </recommendedName>
</protein>
<proteinExistence type="predicted"/>
<dbReference type="InterPro" id="IPR000571">
    <property type="entry name" value="Znf_CCCH"/>
</dbReference>
<keyword evidence="1" id="KW-0863">Zinc-finger</keyword>
<dbReference type="InterPro" id="IPR057683">
    <property type="entry name" value="DUF7923"/>
</dbReference>
<keyword evidence="6" id="KW-1185">Reference proteome</keyword>
<evidence type="ECO:0000313" key="5">
    <source>
        <dbReference type="EMBL" id="KAF7301397.1"/>
    </source>
</evidence>
<dbReference type="EMBL" id="JACAZF010000006">
    <property type="protein sequence ID" value="KAF7301397.1"/>
    <property type="molecule type" value="Genomic_DNA"/>
</dbReference>
<feature type="region of interest" description="Disordered" evidence="3">
    <location>
        <begin position="293"/>
        <end position="313"/>
    </location>
</feature>
<evidence type="ECO:0000313" key="6">
    <source>
        <dbReference type="Proteomes" id="UP000636479"/>
    </source>
</evidence>
<keyword evidence="2" id="KW-0175">Coiled coil</keyword>
<sequence>MDVVAETLKARIDAGADQLKLDLCEFFERAAVSQAKVKQLEEQVALYKLALEGRNEKCAELQRQVDLRPETKASSVKQGFRIVALIDGDGTIFTDDLISDGRPGGAKAAQMLSNTIIKFLKDEYGSNPYQLSVYVFYNKSGLLDALGFTNKSLEEFVVGFNQATRRFLMVDVGDGKEAADAKMKAQLEDNIPLPQTFKIIFGGCHDNGYASDLRSHITAGFRDKVVLLKGYAEMAREIAALALPHIDNAELFRAEKISEARSRARSDSGHSSHATSAIKSYSSAVQSVSMAGKKLSERRRSVSPEATSSSYRGTGSRHINPILVEFVYRSVGLPGLVAHFNLTVAKRTRHLALYSISPTAKWGLNTQPLLSGSDSFRSQQSIGNDDVLVKLLDGSRKIQARNVQLEEQVALLTAQLREAQLRHNSEMESVKQREAIFQQHLQSLGQQLAGTELFKISPPLIFTVINGDEFLFAHLSRAFDGGVSAANVLTANIVAYLEHDAVQAYARQHGSVSYFMTVFYNRRQLLERLQAANACTVQQFDQFLTGFSIPHEGFYFVDVSGLNHTETKIKAYINTFIRLPQTLRVFFAGRRYGPLYRSLLKTLSKRGILGKLVMIGVQLDMAAEVPLLVIDDVFAVSNVQSRVVQLEPRSNTSSPQSITTVVSLLSSSSGQSRRSIDPSLPLHKQNPPPCNEFYLMKCTKEPSQCKYSHEYDLTKEQLATLSTCAKKAPCNWLKSGKLEGNRRI</sequence>
<evidence type="ECO:0000256" key="2">
    <source>
        <dbReference type="SAM" id="Coils"/>
    </source>
</evidence>
<name>A0A8H6W1C4_9AGAR</name>
<evidence type="ECO:0000256" key="1">
    <source>
        <dbReference type="PROSITE-ProRule" id="PRU00723"/>
    </source>
</evidence>
<dbReference type="PANTHER" id="PTHR37543:SF1">
    <property type="entry name" value="CCCH ZINC FINGER DNA BINDING PROTEIN (AFU_ORTHOLOGUE AFUA_5G12760)"/>
    <property type="match status" value="1"/>
</dbReference>
<keyword evidence="1" id="KW-0479">Metal-binding</keyword>
<dbReference type="GO" id="GO:0008270">
    <property type="term" value="F:zinc ion binding"/>
    <property type="evidence" value="ECO:0007669"/>
    <property type="project" value="UniProtKB-KW"/>
</dbReference>
<evidence type="ECO:0000259" key="4">
    <source>
        <dbReference type="PROSITE" id="PS50103"/>
    </source>
</evidence>
<dbReference type="Proteomes" id="UP000636479">
    <property type="component" value="Unassembled WGS sequence"/>
</dbReference>
<reference evidence="5" key="1">
    <citation type="submission" date="2020-05" db="EMBL/GenBank/DDBJ databases">
        <title>Mycena genomes resolve the evolution of fungal bioluminescence.</title>
        <authorList>
            <person name="Tsai I.J."/>
        </authorList>
    </citation>
    <scope>NUCLEOTIDE SEQUENCE</scope>
    <source>
        <strain evidence="5">171206Taipei</strain>
    </source>
</reference>
<feature type="compositionally biased region" description="Polar residues" evidence="3">
    <location>
        <begin position="304"/>
        <end position="313"/>
    </location>
</feature>